<feature type="domain" description="Replication protein A OB" evidence="9">
    <location>
        <begin position="139"/>
        <end position="199"/>
    </location>
</feature>
<organism evidence="10 11">
    <name type="scientific">Sorghum bicolor</name>
    <name type="common">Sorghum</name>
    <name type="synonym">Sorghum vulgare</name>
    <dbReference type="NCBI Taxonomy" id="4558"/>
    <lineage>
        <taxon>Eukaryota</taxon>
        <taxon>Viridiplantae</taxon>
        <taxon>Streptophyta</taxon>
        <taxon>Embryophyta</taxon>
        <taxon>Tracheophyta</taxon>
        <taxon>Spermatophyta</taxon>
        <taxon>Magnoliopsida</taxon>
        <taxon>Liliopsida</taxon>
        <taxon>Poales</taxon>
        <taxon>Poaceae</taxon>
        <taxon>PACMAD clade</taxon>
        <taxon>Panicoideae</taxon>
        <taxon>Andropogonodae</taxon>
        <taxon>Andropogoneae</taxon>
        <taxon>Sorghinae</taxon>
        <taxon>Sorghum</taxon>
    </lineage>
</organism>
<dbReference type="InterPro" id="IPR031657">
    <property type="entry name" value="REPA_OB_2"/>
</dbReference>
<feature type="region of interest" description="Disordered" evidence="6">
    <location>
        <begin position="480"/>
        <end position="563"/>
    </location>
</feature>
<dbReference type="GO" id="GO:0003677">
    <property type="term" value="F:DNA binding"/>
    <property type="evidence" value="ECO:0007669"/>
    <property type="project" value="UniProtKB-KW"/>
</dbReference>
<dbReference type="PANTHER" id="PTHR47165:SF3">
    <property type="entry name" value="RETROTRANSPOSON-LIKE PROTEIN"/>
    <property type="match status" value="1"/>
</dbReference>
<dbReference type="AlphaFoldDB" id="A0A194YJN9"/>
<dbReference type="InterPro" id="IPR003871">
    <property type="entry name" value="RFA1B/D_OB_1st"/>
</dbReference>
<dbReference type="Pfam" id="PF02721">
    <property type="entry name" value="DUF223"/>
    <property type="match status" value="1"/>
</dbReference>
<dbReference type="SUPFAM" id="SSF50249">
    <property type="entry name" value="Nucleic acid-binding proteins"/>
    <property type="match status" value="3"/>
</dbReference>
<feature type="compositionally biased region" description="Basic and acidic residues" evidence="6">
    <location>
        <begin position="514"/>
        <end position="526"/>
    </location>
</feature>
<dbReference type="Gramene" id="KXG20167">
    <property type="protein sequence ID" value="KXG20167"/>
    <property type="gene ID" value="SORBI_3010G165700"/>
</dbReference>
<keyword evidence="11" id="KW-1185">Reference proteome</keyword>
<evidence type="ECO:0008006" key="12">
    <source>
        <dbReference type="Google" id="ProtNLM"/>
    </source>
</evidence>
<dbReference type="InParanoid" id="A0A194YJN9"/>
<reference evidence="11" key="2">
    <citation type="journal article" date="2018" name="Plant J.">
        <title>The Sorghum bicolor reference genome: improved assembly, gene annotations, a transcriptome atlas, and signatures of genome organization.</title>
        <authorList>
            <person name="McCormick R.F."/>
            <person name="Truong S.K."/>
            <person name="Sreedasyam A."/>
            <person name="Jenkins J."/>
            <person name="Shu S."/>
            <person name="Sims D."/>
            <person name="Kennedy M."/>
            <person name="Amirebrahimi M."/>
            <person name="Weers B.D."/>
            <person name="McKinley B."/>
            <person name="Mattison A."/>
            <person name="Morishige D.T."/>
            <person name="Grimwood J."/>
            <person name="Schmutz J."/>
            <person name="Mullet J.E."/>
        </authorList>
    </citation>
    <scope>NUCLEOTIDE SEQUENCE [LARGE SCALE GENOMIC DNA]</scope>
    <source>
        <strain evidence="11">cv. BTx623</strain>
    </source>
</reference>
<dbReference type="OMA" id="NIDHEAV"/>
<dbReference type="InterPro" id="IPR012340">
    <property type="entry name" value="NA-bd_OB-fold"/>
</dbReference>
<dbReference type="CDD" id="cd04476">
    <property type="entry name" value="RPA1_DBD_C"/>
    <property type="match status" value="1"/>
</dbReference>
<feature type="compositionally biased region" description="Basic and acidic residues" evidence="6">
    <location>
        <begin position="491"/>
        <end position="503"/>
    </location>
</feature>
<keyword evidence="3" id="KW-0863">Zinc-finger</keyword>
<dbReference type="EMBL" id="CM000769">
    <property type="protein sequence ID" value="KXG20167.1"/>
    <property type="molecule type" value="Genomic_DNA"/>
</dbReference>
<feature type="compositionally biased region" description="Basic residues" evidence="6">
    <location>
        <begin position="553"/>
        <end position="563"/>
    </location>
</feature>
<evidence type="ECO:0000256" key="2">
    <source>
        <dbReference type="ARBA" id="ARBA00022723"/>
    </source>
</evidence>
<keyword evidence="2" id="KW-0479">Metal-binding</keyword>
<name>A0A194YJN9_SORBI</name>
<dbReference type="Proteomes" id="UP000000768">
    <property type="component" value="Chromosome 10"/>
</dbReference>
<dbReference type="CDD" id="cd04480">
    <property type="entry name" value="RPA1_DBD_A_like"/>
    <property type="match status" value="1"/>
</dbReference>
<dbReference type="InterPro" id="IPR013955">
    <property type="entry name" value="Rep_factor-A_C"/>
</dbReference>
<dbReference type="CDD" id="cd04481">
    <property type="entry name" value="RPA1_DBD_B_like"/>
    <property type="match status" value="1"/>
</dbReference>
<reference evidence="10 11" key="1">
    <citation type="journal article" date="2009" name="Nature">
        <title>The Sorghum bicolor genome and the diversification of grasses.</title>
        <authorList>
            <person name="Paterson A.H."/>
            <person name="Bowers J.E."/>
            <person name="Bruggmann R."/>
            <person name="Dubchak I."/>
            <person name="Grimwood J."/>
            <person name="Gundlach H."/>
            <person name="Haberer G."/>
            <person name="Hellsten U."/>
            <person name="Mitros T."/>
            <person name="Poliakov A."/>
            <person name="Schmutz J."/>
            <person name="Spannagl M."/>
            <person name="Tang H."/>
            <person name="Wang X."/>
            <person name="Wicker T."/>
            <person name="Bharti A.K."/>
            <person name="Chapman J."/>
            <person name="Feltus F.A."/>
            <person name="Gowik U."/>
            <person name="Grigoriev I.V."/>
            <person name="Lyons E."/>
            <person name="Maher C.A."/>
            <person name="Martis M."/>
            <person name="Narechania A."/>
            <person name="Otillar R.P."/>
            <person name="Penning B.W."/>
            <person name="Salamov A.A."/>
            <person name="Wang Y."/>
            <person name="Zhang L."/>
            <person name="Carpita N.C."/>
            <person name="Freeling M."/>
            <person name="Gingle A.R."/>
            <person name="Hash C.T."/>
            <person name="Keller B."/>
            <person name="Klein P."/>
            <person name="Kresovich S."/>
            <person name="McCann M.C."/>
            <person name="Ming R."/>
            <person name="Peterson D.G."/>
            <person name="Mehboob-ur-Rahman"/>
            <person name="Ware D."/>
            <person name="Westhoff P."/>
            <person name="Mayer K.F."/>
            <person name="Messing J."/>
            <person name="Rokhsar D.S."/>
        </authorList>
    </citation>
    <scope>NUCLEOTIDE SEQUENCE [LARGE SCALE GENOMIC DNA]</scope>
    <source>
        <strain evidence="11">cv. BTx623</strain>
    </source>
</reference>
<accession>A0A194YJN9</accession>
<evidence type="ECO:0000256" key="5">
    <source>
        <dbReference type="ARBA" id="ARBA00023125"/>
    </source>
</evidence>
<evidence type="ECO:0000256" key="3">
    <source>
        <dbReference type="ARBA" id="ARBA00022771"/>
    </source>
</evidence>
<gene>
    <name evidence="10" type="ORF">SORBI_3010G165700</name>
</gene>
<dbReference type="Pfam" id="PF08646">
    <property type="entry name" value="Rep_fac-A_C"/>
    <property type="match status" value="1"/>
</dbReference>
<keyword evidence="4" id="KW-0862">Zinc</keyword>
<proteinExistence type="inferred from homology"/>
<comment type="similarity">
    <text evidence="1">Belongs to the replication factor A protein 1 family.</text>
</comment>
<evidence type="ECO:0000313" key="10">
    <source>
        <dbReference type="EMBL" id="KXG20167.1"/>
    </source>
</evidence>
<keyword evidence="5" id="KW-0238">DNA-binding</keyword>
<dbReference type="PANTHER" id="PTHR47165">
    <property type="entry name" value="OS03G0429900 PROTEIN"/>
    <property type="match status" value="1"/>
</dbReference>
<dbReference type="Gene3D" id="2.40.50.140">
    <property type="entry name" value="Nucleic acid-binding proteins"/>
    <property type="match status" value="3"/>
</dbReference>
<evidence type="ECO:0000259" key="7">
    <source>
        <dbReference type="Pfam" id="PF02721"/>
    </source>
</evidence>
<dbReference type="STRING" id="4558.A0A194YJN9"/>
<feature type="domain" description="Replication factor A C-terminal" evidence="8">
    <location>
        <begin position="299"/>
        <end position="426"/>
    </location>
</feature>
<dbReference type="eggNOG" id="KOG0851">
    <property type="taxonomic scope" value="Eukaryota"/>
</dbReference>
<protein>
    <recommendedName>
        <fullName evidence="12">Replication factor A C-terminal domain-containing protein</fullName>
    </recommendedName>
</protein>
<feature type="domain" description="Replication protein A 70 kDa DNA-binding subunit B/D first OB fold" evidence="7">
    <location>
        <begin position="18"/>
        <end position="106"/>
    </location>
</feature>
<dbReference type="InterPro" id="IPR047192">
    <property type="entry name" value="Euk_RPA1_DBD_C"/>
</dbReference>
<dbReference type="GO" id="GO:0008270">
    <property type="term" value="F:zinc ion binding"/>
    <property type="evidence" value="ECO:0007669"/>
    <property type="project" value="UniProtKB-KW"/>
</dbReference>
<evidence type="ECO:0000256" key="6">
    <source>
        <dbReference type="SAM" id="MobiDB-lite"/>
    </source>
</evidence>
<evidence type="ECO:0000259" key="9">
    <source>
        <dbReference type="Pfam" id="PF16900"/>
    </source>
</evidence>
<evidence type="ECO:0000259" key="8">
    <source>
        <dbReference type="Pfam" id="PF08646"/>
    </source>
</evidence>
<sequence length="563" mass="63244">MQATYLGKLEKGRPKGFVCVRIIRKWTVKENMGQRVPLYVGLVLADARGDAMYAEIPQEIIHTLDPLLEVDNTYVISKFRVNPAKACYKPFSGHLMIEFTEFTSIKLSENVPPTFPKYIYALTSFDKIVPAQGPVPILTDILGYITKYTSATSVTPKGKERTSILREIFVKDMSDNELKITLWGDHAINFTIDHLNNQENPKAVIALFVGFIPRKWHSHYAEHKPYLSGSSGSNYYLNPDIQEALPFYKRFKDEPMYIERPPPSEDNISAQPQDTPLAEKTVAELNAIDPYEFPDEGYKCTVTVTHIPDNISWWYMSCKPCKKKMDPQAAGGYRCPKCYGTNALPRYLLNFFAEDETAEASFFAYDDVAKLMVLKDCDLILNPLKVASGLSLPLQSIISKKFTFSINLTEDSFSTRSKRQYLVKHILERSDRRQSALYLTGSGSNTQPALTISTTSARPQTSIQIPDTPQINQEVLQIAGTSESTPAPIIDSEKTPTKDHKNESSVPVTTARKRLFEEENVIDKESTGAQDLDAQTAGGDNLMDLTDPPPPAKTKRPKYKAPK</sequence>
<evidence type="ECO:0000313" key="11">
    <source>
        <dbReference type="Proteomes" id="UP000000768"/>
    </source>
</evidence>
<evidence type="ECO:0000256" key="4">
    <source>
        <dbReference type="ARBA" id="ARBA00022833"/>
    </source>
</evidence>
<evidence type="ECO:0000256" key="1">
    <source>
        <dbReference type="ARBA" id="ARBA00005690"/>
    </source>
</evidence>
<dbReference type="Pfam" id="PF16900">
    <property type="entry name" value="REPA_OB_2"/>
    <property type="match status" value="1"/>
</dbReference>